<dbReference type="SMART" id="SM00248">
    <property type="entry name" value="ANK"/>
    <property type="match status" value="10"/>
</dbReference>
<dbReference type="InterPro" id="IPR036770">
    <property type="entry name" value="Ankyrin_rpt-contain_sf"/>
</dbReference>
<evidence type="ECO:0000256" key="1">
    <source>
        <dbReference type="PROSITE-ProRule" id="PRU00023"/>
    </source>
</evidence>
<evidence type="ECO:0000313" key="3">
    <source>
        <dbReference type="EMBL" id="CAD9685220.1"/>
    </source>
</evidence>
<dbReference type="PANTHER" id="PTHR24121:SF21">
    <property type="entry name" value="ANKYRIN REPEAT FAMILY PROTEIN"/>
    <property type="match status" value="1"/>
</dbReference>
<evidence type="ECO:0000256" key="2">
    <source>
        <dbReference type="SAM" id="MobiDB-lite"/>
    </source>
</evidence>
<evidence type="ECO:0008006" key="4">
    <source>
        <dbReference type="Google" id="ProtNLM"/>
    </source>
</evidence>
<reference evidence="3" key="1">
    <citation type="submission" date="2021-01" db="EMBL/GenBank/DDBJ databases">
        <authorList>
            <person name="Corre E."/>
            <person name="Pelletier E."/>
            <person name="Niang G."/>
            <person name="Scheremetjew M."/>
            <person name="Finn R."/>
            <person name="Kale V."/>
            <person name="Holt S."/>
            <person name="Cochrane G."/>
            <person name="Meng A."/>
            <person name="Brown T."/>
            <person name="Cohen L."/>
        </authorList>
    </citation>
    <scope>NUCLEOTIDE SEQUENCE</scope>
    <source>
        <strain evidence="3">NY070348D</strain>
    </source>
</reference>
<dbReference type="Pfam" id="PF12796">
    <property type="entry name" value="Ank_2"/>
    <property type="match status" value="1"/>
</dbReference>
<feature type="compositionally biased region" description="Acidic residues" evidence="2">
    <location>
        <begin position="1050"/>
        <end position="1073"/>
    </location>
</feature>
<gene>
    <name evidence="3" type="ORF">QSP1433_LOCUS8721</name>
</gene>
<dbReference type="PROSITE" id="PS50088">
    <property type="entry name" value="ANK_REPEAT"/>
    <property type="match status" value="1"/>
</dbReference>
<dbReference type="PANTHER" id="PTHR24121">
    <property type="entry name" value="NO MECHANORECEPTOR POTENTIAL C, ISOFORM D-RELATED"/>
    <property type="match status" value="1"/>
</dbReference>
<organism evidence="3">
    <name type="scientific">Mucochytrium quahogii</name>
    <dbReference type="NCBI Taxonomy" id="96639"/>
    <lineage>
        <taxon>Eukaryota</taxon>
        <taxon>Sar</taxon>
        <taxon>Stramenopiles</taxon>
        <taxon>Bigyra</taxon>
        <taxon>Labyrinthulomycetes</taxon>
        <taxon>Thraustochytrida</taxon>
        <taxon>Thraustochytriidae</taxon>
        <taxon>Mucochytrium</taxon>
    </lineage>
</organism>
<keyword evidence="1" id="KW-0040">ANK repeat</keyword>
<name>A0A7S2RZK1_9STRA</name>
<dbReference type="Gene3D" id="1.25.40.20">
    <property type="entry name" value="Ankyrin repeat-containing domain"/>
    <property type="match status" value="4"/>
</dbReference>
<dbReference type="Pfam" id="PF26128">
    <property type="entry name" value="Gad2"/>
    <property type="match status" value="1"/>
</dbReference>
<dbReference type="InterPro" id="IPR002110">
    <property type="entry name" value="Ankyrin_rpt"/>
</dbReference>
<sequence length="1528" mass="172453">MDDYLEAFAGCSDFEDRERLFKNACDKENLDRKLFSKQRDSWDVVELEERKLLEVFTEDNAVHRGFMGVEHNVGPLMFPQEDKRIKLVGTFEEFEDQFLRLFGSNMLQYLNWDNVIVAGGSVTSTLMQVPEKFEHSRMDKSEYFRSGSSDIDLFLYGLTETEANSKLVEIYDALCMACPFEVVCFRSAHAVTMVSQYPFRHVQVVLRLYSSPYEVLAGFDVDACTFAFDGKQVFTTPRGHHAIVCGYNTVDMSRRSPSYEMRLAKYAERGFSVHVPNWNPDKVDPCIFDKPWSFLNGLAKLVLLEKINTPQGWIDYQNRQRLKCNLPRLSYKQRRVIETRGIGGSADLSDYTTVFLPWGRGVTAKSVLSLMKKKDKMLNGKWFAKDRTYYLHPCFFGTAQEILGDCSPDDPPIPDDVPEEELRRYVRGPLTWLQDDPGRQQIGSFNPITTGDWENGAYFLESTAELFLAVNSNLDSLPAVSDPYVRDIFGRSPLHVGIMAGADRAVGALLSQPELAVMVTLRLPDGRNALHLCAQYNCPDMAKQCIDALEEEKVSQVVGLQTKDMSPVHYAILLGNVAVAKVLIEHGQADPTSIIKGFEIPGRNSGGLPALLLLPTSLETKRRQEFIRYLLSKYDKDPGTVSAMDTMLHLCAIIGDVQLAEELVAVYPQWIRALSTDLELPIALALKHCHLELAALLFQHSGVILPSEEICAASRVVANKIASATKYSYQYSALVTVTPSKITSPLMTTVENIVKLIFTNGPDEAALQAARTGRHRFYNRGNGKCFEDSKYHDLMERQISVLSWLLDDKGLDVDREEPFEAYCFGDINVYDYQDQPKNVTVIGILSKMRQNVQEMFPPFGVEEVSQSPAQETYGPRTINDKREHGKDYFKTIRLIYNRLALLVNGLSSPEILTELLVPYSKIIDDSPQVGLFGKPTEDKDTEERSFSIWDGSRWGDDAKLSQEQCEVASNIFRLAWQGDKDSFLEYLGAQQFDFPLFNVLDFNGMSLIAVAYTGRSPNIDIIRAIIEHGKKDYRAPPATKKSHKRLNNYDLEDMGSTDEEGSDEDEDEEDGEEEKVQEALKRKPNESSVELSKVINRTFTTATENPFSDEKTESVTLFHLSMIRNDLEMIELLRPLGALIHSKQALLYAVALDHVEIVRMLLLNNLMWREVASAVGIAEEQEDKYKGLSSSLEKKRTYCRKRYPPMTLLEHAMYYGSEKTVKWALSTEILEQFREVVSQDKVLGKISKHLGSEEKLIALCIRGSESMHHQNALHKTPVFYAIQGKQHGLLQRLDAWDPNLPCSNDSPPILAAIEFQCDEIFALLLENGANPLVCDDNGNNSLQLAVTKFGKDFATKIAKILYNHCDEAQMTQLFLHNNNEGITSFMSVCSTGDNVFLQELFTSLSLSAKQQLATASDSAGNTALHRAAAEQDIAKTILELTDHLHQENCSGDTPVDISLKQPLECYGKVNKPFFAKAYTTSPQTRRERESAPFTKVLQYAHHKYDNKKYTSNPCAADSRPYPASSLRW</sequence>
<dbReference type="EMBL" id="HBHK01013877">
    <property type="protein sequence ID" value="CAD9685220.1"/>
    <property type="molecule type" value="Transcribed_RNA"/>
</dbReference>
<feature type="repeat" description="ANK" evidence="1">
    <location>
        <begin position="563"/>
        <end position="587"/>
    </location>
</feature>
<accession>A0A7S2RZK1</accession>
<protein>
    <recommendedName>
        <fullName evidence="4">Ankyrin repeat protein</fullName>
    </recommendedName>
</protein>
<feature type="region of interest" description="Disordered" evidence="2">
    <location>
        <begin position="1033"/>
        <end position="1087"/>
    </location>
</feature>
<feature type="compositionally biased region" description="Basic and acidic residues" evidence="2">
    <location>
        <begin position="1074"/>
        <end position="1085"/>
    </location>
</feature>
<proteinExistence type="predicted"/>
<dbReference type="SUPFAM" id="SSF48403">
    <property type="entry name" value="Ankyrin repeat"/>
    <property type="match status" value="3"/>
</dbReference>
<dbReference type="PROSITE" id="PS50297">
    <property type="entry name" value="ANK_REP_REGION"/>
    <property type="match status" value="1"/>
</dbReference>